<name>A0A6L2QBV9_COPFO</name>
<dbReference type="EMBL" id="BLKM01002316">
    <property type="protein sequence ID" value="GFG40618.1"/>
    <property type="molecule type" value="Genomic_DNA"/>
</dbReference>
<keyword evidence="2" id="KW-1185">Reference proteome</keyword>
<accession>A0A6L2QBV9</accession>
<sequence>MDIKTLGISGLKEDVHFSGAVCLWSSQAGYSSIHHHSSNKTCARRLQHVM</sequence>
<dbReference type="Proteomes" id="UP000502823">
    <property type="component" value="Unassembled WGS sequence"/>
</dbReference>
<dbReference type="InParanoid" id="A0A6L2QBV9"/>
<evidence type="ECO:0000313" key="2">
    <source>
        <dbReference type="Proteomes" id="UP000502823"/>
    </source>
</evidence>
<gene>
    <name evidence="1" type="ORF">Cfor_06655</name>
</gene>
<proteinExistence type="predicted"/>
<organism evidence="1 2">
    <name type="scientific">Coptotermes formosanus</name>
    <name type="common">Formosan subterranean termite</name>
    <dbReference type="NCBI Taxonomy" id="36987"/>
    <lineage>
        <taxon>Eukaryota</taxon>
        <taxon>Metazoa</taxon>
        <taxon>Ecdysozoa</taxon>
        <taxon>Arthropoda</taxon>
        <taxon>Hexapoda</taxon>
        <taxon>Insecta</taxon>
        <taxon>Pterygota</taxon>
        <taxon>Neoptera</taxon>
        <taxon>Polyneoptera</taxon>
        <taxon>Dictyoptera</taxon>
        <taxon>Blattodea</taxon>
        <taxon>Blattoidea</taxon>
        <taxon>Termitoidae</taxon>
        <taxon>Rhinotermitidae</taxon>
        <taxon>Coptotermes</taxon>
    </lineage>
</organism>
<dbReference type="AlphaFoldDB" id="A0A6L2QBV9"/>
<evidence type="ECO:0000313" key="1">
    <source>
        <dbReference type="EMBL" id="GFG40618.1"/>
    </source>
</evidence>
<protein>
    <submittedName>
        <fullName evidence="1">Uncharacterized protein</fullName>
    </submittedName>
</protein>
<reference evidence="2" key="1">
    <citation type="submission" date="2020-01" db="EMBL/GenBank/DDBJ databases">
        <title>Draft genome sequence of the Termite Coptotermes fromosanus.</title>
        <authorList>
            <person name="Itakura S."/>
            <person name="Yosikawa Y."/>
            <person name="Umezawa K."/>
        </authorList>
    </citation>
    <scope>NUCLEOTIDE SEQUENCE [LARGE SCALE GENOMIC DNA]</scope>
</reference>
<comment type="caution">
    <text evidence="1">The sequence shown here is derived from an EMBL/GenBank/DDBJ whole genome shotgun (WGS) entry which is preliminary data.</text>
</comment>